<organism evidence="1 2">
    <name type="scientific">Marinobacter adhaerens (strain DSM 23420 / HP15)</name>
    <dbReference type="NCBI Taxonomy" id="225937"/>
    <lineage>
        <taxon>Bacteria</taxon>
        <taxon>Pseudomonadati</taxon>
        <taxon>Pseudomonadota</taxon>
        <taxon>Gammaproteobacteria</taxon>
        <taxon>Pseudomonadales</taxon>
        <taxon>Marinobacteraceae</taxon>
        <taxon>Marinobacter</taxon>
    </lineage>
</organism>
<protein>
    <submittedName>
        <fullName evidence="1">Uncharacterized protein</fullName>
    </submittedName>
</protein>
<dbReference type="Proteomes" id="UP000007077">
    <property type="component" value="Chromosome"/>
</dbReference>
<gene>
    <name evidence="1" type="ordered locus">HP15_3436</name>
</gene>
<proteinExistence type="predicted"/>
<dbReference type="EMBL" id="CP001978">
    <property type="protein sequence ID" value="ADP99200.1"/>
    <property type="molecule type" value="Genomic_DNA"/>
</dbReference>
<dbReference type="STRING" id="225937.HP15_3436"/>
<evidence type="ECO:0000313" key="2">
    <source>
        <dbReference type="Proteomes" id="UP000007077"/>
    </source>
</evidence>
<dbReference type="KEGG" id="mad:HP15_3436"/>
<name>E4PFD0_MARAH</name>
<reference evidence="2" key="2">
    <citation type="submission" date="2010-02" db="EMBL/GenBank/DDBJ databases">
        <title>Complete genome sequence of Marinobacter adhaerens type strain (HP15).</title>
        <authorList>
            <person name="Gaerdes A.A.M."/>
            <person name="Kaeppel E."/>
            <person name="Shezad A."/>
            <person name="Seebah S."/>
            <person name="Teeling H."/>
            <person name="Yarza P."/>
            <person name="Gloeckner F.O."/>
            <person name="Ullrich M.S."/>
        </authorList>
    </citation>
    <scope>NUCLEOTIDE SEQUENCE [LARGE SCALE GENOMIC DNA]</scope>
    <source>
        <strain evidence="2">DSM 23420 / HP15</strain>
    </source>
</reference>
<evidence type="ECO:0000313" key="1">
    <source>
        <dbReference type="EMBL" id="ADP99200.1"/>
    </source>
</evidence>
<accession>E4PFD0</accession>
<dbReference type="HOGENOM" id="CLU_3345600_0_0_6"/>
<dbReference type="AlphaFoldDB" id="E4PFD0"/>
<sequence length="37" mass="4497">MPKRKLWRKAEYLSFSCSLFLSVKDRRKFAEKFETGL</sequence>
<reference evidence="1 2" key="1">
    <citation type="journal article" date="2010" name="Stand. Genomic Sci.">
        <title>Complete genome sequence of Marinobacter adhaerens type strain (HP15), a diatom-interacting marine microorganism.</title>
        <authorList>
            <person name="Gardes A."/>
            <person name="Kaeppel E."/>
            <person name="Shehzad A."/>
            <person name="Seebah S."/>
            <person name="Teeling H."/>
            <person name="Yarza P."/>
            <person name="Glockner F.O."/>
            <person name="Grossart H.P."/>
            <person name="Ullrich M.S."/>
        </authorList>
    </citation>
    <scope>NUCLEOTIDE SEQUENCE [LARGE SCALE GENOMIC DNA]</scope>
    <source>
        <strain evidence="2">DSM 23420 / HP15</strain>
    </source>
</reference>
<dbReference type="PATRIC" id="fig|225937.3.peg.3463"/>